<dbReference type="Gene3D" id="2.60.60.30">
    <property type="entry name" value="sav2460 like domains"/>
    <property type="match status" value="2"/>
</dbReference>
<dbReference type="InParanoid" id="I7MJ27"/>
<dbReference type="PANTHER" id="PTHR32097:SF17">
    <property type="entry name" value="CAMP-BINDING PROTEIN 1-RELATED"/>
    <property type="match status" value="1"/>
</dbReference>
<evidence type="ECO:0000313" key="3">
    <source>
        <dbReference type="Proteomes" id="UP000009168"/>
    </source>
</evidence>
<dbReference type="InterPro" id="IPR051324">
    <property type="entry name" value="Stress/Tellurium_Resist"/>
</dbReference>
<dbReference type="InterPro" id="IPR035892">
    <property type="entry name" value="C2_domain_sf"/>
</dbReference>
<dbReference type="KEGG" id="tet:TTHERM_00274540"/>
<evidence type="ECO:0000313" key="2">
    <source>
        <dbReference type="EMBL" id="EAR95749.2"/>
    </source>
</evidence>
<dbReference type="OrthoDB" id="443958at2759"/>
<dbReference type="Proteomes" id="UP000009168">
    <property type="component" value="Unassembled WGS sequence"/>
</dbReference>
<sequence>MEFNIQKEIQILESKSFEVRLQWRSQDYQDSQDIDLDLQCLILDDLSQIEDVVYYNKKSSSIADVKLSDDQRGNYQQNQNEILRINLSDCKYGIKYLVILICSHDGITLNNLKTGIIEVVEDDKVILIQSICCEERIVSFLPCIFQKQFNGVWLLHQTKAVDKVGKTFIECEQIVKQGLLQCGFDEGLFQEAKNWNGNKTFNLKKEDFLIINDRIANNEIYIGLGWDTECDIDSSILTFDKQGNILENIYFGNLKSQNQSIIHHGDNLTGEGEGDDEVLTIKLKQIDQRVDTIWSVITIYSQNKAFNEVSGAFCRLVDKKTNKEFCRYNLSSESINNSSHNGCIMACIKRYKNDCWAIQPKGFLTQGKRYSSEVVPIIKNILNNNLSQILIIKEEQDKKQKQQKQISQPNNTFQISQIYATNLSAQRQGQKIDPYLIVYLNKTKVLQSTVLNNPQIISWPEKIQLNLKEGDVLLFEIYDYYKFFFDSFLGQSKLRITKEILEKNNQQSYEIFIKDSQQKSNPNYCGQIKFNLFNIQFNS</sequence>
<dbReference type="RefSeq" id="XP_001015994.2">
    <property type="nucleotide sequence ID" value="XM_001015994.2"/>
</dbReference>
<protein>
    <submittedName>
        <fullName evidence="2">Tellurium resistance protein</fullName>
    </submittedName>
</protein>
<dbReference type="PANTHER" id="PTHR32097">
    <property type="entry name" value="CAMP-BINDING PROTEIN 1-RELATED"/>
    <property type="match status" value="1"/>
</dbReference>
<dbReference type="InterPro" id="IPR003325">
    <property type="entry name" value="TerD"/>
</dbReference>
<dbReference type="EMBL" id="GG662703">
    <property type="protein sequence ID" value="EAR95749.2"/>
    <property type="molecule type" value="Genomic_DNA"/>
</dbReference>
<dbReference type="InterPro" id="IPR000008">
    <property type="entry name" value="C2_dom"/>
</dbReference>
<gene>
    <name evidence="2" type="ORF">TTHERM_00274540</name>
</gene>
<dbReference type="Pfam" id="PF02342">
    <property type="entry name" value="TerD"/>
    <property type="match status" value="2"/>
</dbReference>
<dbReference type="eggNOG" id="ENOG502SAWS">
    <property type="taxonomic scope" value="Eukaryota"/>
</dbReference>
<dbReference type="AlphaFoldDB" id="I7MJ27"/>
<dbReference type="Pfam" id="PF00168">
    <property type="entry name" value="C2"/>
    <property type="match status" value="1"/>
</dbReference>
<dbReference type="CDD" id="cd06974">
    <property type="entry name" value="TerD_like"/>
    <property type="match status" value="2"/>
</dbReference>
<dbReference type="SUPFAM" id="SSF49562">
    <property type="entry name" value="C2 domain (Calcium/lipid-binding domain, CaLB)"/>
    <property type="match status" value="1"/>
</dbReference>
<name>I7MJ27_TETTS</name>
<dbReference type="Gene3D" id="2.60.40.150">
    <property type="entry name" value="C2 domain"/>
    <property type="match status" value="1"/>
</dbReference>
<dbReference type="CDD" id="cd00030">
    <property type="entry name" value="C2"/>
    <property type="match status" value="1"/>
</dbReference>
<feature type="domain" description="C2" evidence="1">
    <location>
        <begin position="394"/>
        <end position="512"/>
    </location>
</feature>
<dbReference type="STRING" id="312017.I7MJ27"/>
<accession>I7MJ27</accession>
<proteinExistence type="predicted"/>
<organism evidence="2 3">
    <name type="scientific">Tetrahymena thermophila (strain SB210)</name>
    <dbReference type="NCBI Taxonomy" id="312017"/>
    <lineage>
        <taxon>Eukaryota</taxon>
        <taxon>Sar</taxon>
        <taxon>Alveolata</taxon>
        <taxon>Ciliophora</taxon>
        <taxon>Intramacronucleata</taxon>
        <taxon>Oligohymenophorea</taxon>
        <taxon>Hymenostomatida</taxon>
        <taxon>Tetrahymenina</taxon>
        <taxon>Tetrahymenidae</taxon>
        <taxon>Tetrahymena</taxon>
    </lineage>
</organism>
<dbReference type="PROSITE" id="PS50004">
    <property type="entry name" value="C2"/>
    <property type="match status" value="1"/>
</dbReference>
<reference evidence="3" key="1">
    <citation type="journal article" date="2006" name="PLoS Biol.">
        <title>Macronuclear genome sequence of the ciliate Tetrahymena thermophila, a model eukaryote.</title>
        <authorList>
            <person name="Eisen J.A."/>
            <person name="Coyne R.S."/>
            <person name="Wu M."/>
            <person name="Wu D."/>
            <person name="Thiagarajan M."/>
            <person name="Wortman J.R."/>
            <person name="Badger J.H."/>
            <person name="Ren Q."/>
            <person name="Amedeo P."/>
            <person name="Jones K.M."/>
            <person name="Tallon L.J."/>
            <person name="Delcher A.L."/>
            <person name="Salzberg S.L."/>
            <person name="Silva J.C."/>
            <person name="Haas B.J."/>
            <person name="Majoros W.H."/>
            <person name="Farzad M."/>
            <person name="Carlton J.M."/>
            <person name="Smith R.K. Jr."/>
            <person name="Garg J."/>
            <person name="Pearlman R.E."/>
            <person name="Karrer K.M."/>
            <person name="Sun L."/>
            <person name="Manning G."/>
            <person name="Elde N.C."/>
            <person name="Turkewitz A.P."/>
            <person name="Asai D.J."/>
            <person name="Wilkes D.E."/>
            <person name="Wang Y."/>
            <person name="Cai H."/>
            <person name="Collins K."/>
            <person name="Stewart B.A."/>
            <person name="Lee S.R."/>
            <person name="Wilamowska K."/>
            <person name="Weinberg Z."/>
            <person name="Ruzzo W.L."/>
            <person name="Wloga D."/>
            <person name="Gaertig J."/>
            <person name="Frankel J."/>
            <person name="Tsao C.-C."/>
            <person name="Gorovsky M.A."/>
            <person name="Keeling P.J."/>
            <person name="Waller R.F."/>
            <person name="Patron N.J."/>
            <person name="Cherry J.M."/>
            <person name="Stover N.A."/>
            <person name="Krieger C.J."/>
            <person name="del Toro C."/>
            <person name="Ryder H.F."/>
            <person name="Williamson S.C."/>
            <person name="Barbeau R.A."/>
            <person name="Hamilton E.P."/>
            <person name="Orias E."/>
        </authorList>
    </citation>
    <scope>NUCLEOTIDE SEQUENCE [LARGE SCALE GENOMIC DNA]</scope>
    <source>
        <strain evidence="3">SB210</strain>
    </source>
</reference>
<evidence type="ECO:0000259" key="1">
    <source>
        <dbReference type="PROSITE" id="PS50004"/>
    </source>
</evidence>
<dbReference type="GeneID" id="7822655"/>
<keyword evidence="3" id="KW-1185">Reference proteome</keyword>